<dbReference type="OrthoDB" id="4062651at2759"/>
<feature type="domain" description="Protein kinase" evidence="12">
    <location>
        <begin position="78"/>
        <end position="336"/>
    </location>
</feature>
<comment type="caution">
    <text evidence="13">The sequence shown here is derived from an EMBL/GenBank/DDBJ whole genome shotgun (WGS) entry which is preliminary data.</text>
</comment>
<evidence type="ECO:0000256" key="7">
    <source>
        <dbReference type="ARBA" id="ARBA00047899"/>
    </source>
</evidence>
<dbReference type="Gene3D" id="1.10.510.10">
    <property type="entry name" value="Transferase(Phosphotransferase) domain 1"/>
    <property type="match status" value="1"/>
</dbReference>
<dbReference type="PROSITE" id="PS00108">
    <property type="entry name" value="PROTEIN_KINASE_ST"/>
    <property type="match status" value="1"/>
</dbReference>
<keyword evidence="6 9" id="KW-0067">ATP-binding</keyword>
<dbReference type="GO" id="GO:0004674">
    <property type="term" value="F:protein serine/threonine kinase activity"/>
    <property type="evidence" value="ECO:0007669"/>
    <property type="project" value="UniProtKB-KW"/>
</dbReference>
<gene>
    <name evidence="13" type="ORF">EB796_010491</name>
</gene>
<feature type="region of interest" description="Disordered" evidence="11">
    <location>
        <begin position="1"/>
        <end position="21"/>
    </location>
</feature>
<evidence type="ECO:0000256" key="4">
    <source>
        <dbReference type="ARBA" id="ARBA00022741"/>
    </source>
</evidence>
<sequence length="344" mass="38500">MQLENKKMLDMNSTNFQSPTPSRVLNSMLSSTMPVLRQKSKLQSISSPYSRGCCSPSFGSPSRLQAVFKHLTWREVKGHLRSVIGKGGFGEVYKANIQGFSLAVKKLRYTMMNKNTVTKSLKSEKLALTLKHRNIVSTYYVNDSSDPAFIVMEYVGSQTLQHLIDSDNITPSRVQQFSCDIASALHYIHQLNVVHLDVKPSNILITAYYLAKLGDFGCSQMVQWEEAEDGFSPTNRIDLTGTVAYRAPELLRGFAPTLKADIYAFGILLWQMVSRKYPYLGKDSHMVIFAVVAQGLRPSVSSIENSNKKLVALCEDCWSADPTLRPDAQSLLHSLTVMNRNDNT</sequence>
<dbReference type="EMBL" id="VXIV02001632">
    <property type="protein sequence ID" value="KAF6031255.1"/>
    <property type="molecule type" value="Genomic_DNA"/>
</dbReference>
<evidence type="ECO:0000313" key="13">
    <source>
        <dbReference type="EMBL" id="KAF6031255.1"/>
    </source>
</evidence>
<keyword evidence="14" id="KW-1185">Reference proteome</keyword>
<evidence type="ECO:0000256" key="5">
    <source>
        <dbReference type="ARBA" id="ARBA00022777"/>
    </source>
</evidence>
<evidence type="ECO:0000256" key="2">
    <source>
        <dbReference type="ARBA" id="ARBA00022527"/>
    </source>
</evidence>
<evidence type="ECO:0000256" key="11">
    <source>
        <dbReference type="SAM" id="MobiDB-lite"/>
    </source>
</evidence>
<comment type="catalytic activity">
    <reaction evidence="8">
        <text>L-seryl-[protein] + ATP = O-phospho-L-seryl-[protein] + ADP + H(+)</text>
        <dbReference type="Rhea" id="RHEA:17989"/>
        <dbReference type="Rhea" id="RHEA-COMP:9863"/>
        <dbReference type="Rhea" id="RHEA-COMP:11604"/>
        <dbReference type="ChEBI" id="CHEBI:15378"/>
        <dbReference type="ChEBI" id="CHEBI:29999"/>
        <dbReference type="ChEBI" id="CHEBI:30616"/>
        <dbReference type="ChEBI" id="CHEBI:83421"/>
        <dbReference type="ChEBI" id="CHEBI:456216"/>
        <dbReference type="EC" id="2.7.11.1"/>
    </reaction>
</comment>
<reference evidence="13" key="1">
    <citation type="submission" date="2020-06" db="EMBL/GenBank/DDBJ databases">
        <title>Draft genome of Bugula neritina, a colonial animal packing powerful symbionts and potential medicines.</title>
        <authorList>
            <person name="Rayko M."/>
        </authorList>
    </citation>
    <scope>NUCLEOTIDE SEQUENCE [LARGE SCALE GENOMIC DNA]</scope>
    <source>
        <strain evidence="13">Kwan_BN1</strain>
    </source>
</reference>
<evidence type="ECO:0000256" key="9">
    <source>
        <dbReference type="PROSITE-ProRule" id="PRU10141"/>
    </source>
</evidence>
<dbReference type="Pfam" id="PF00069">
    <property type="entry name" value="Pkinase"/>
    <property type="match status" value="1"/>
</dbReference>
<dbReference type="AlphaFoldDB" id="A0A7J7JZE3"/>
<evidence type="ECO:0000256" key="10">
    <source>
        <dbReference type="RuleBase" id="RU000304"/>
    </source>
</evidence>
<proteinExistence type="inferred from homology"/>
<evidence type="ECO:0000256" key="8">
    <source>
        <dbReference type="ARBA" id="ARBA00048679"/>
    </source>
</evidence>
<accession>A0A7J7JZE3</accession>
<dbReference type="PROSITE" id="PS50011">
    <property type="entry name" value="PROTEIN_KINASE_DOM"/>
    <property type="match status" value="1"/>
</dbReference>
<keyword evidence="3" id="KW-0808">Transferase</keyword>
<dbReference type="InterPro" id="IPR000719">
    <property type="entry name" value="Prot_kinase_dom"/>
</dbReference>
<name>A0A7J7JZE3_BUGNE</name>
<dbReference type="PROSITE" id="PS00107">
    <property type="entry name" value="PROTEIN_KINASE_ATP"/>
    <property type="match status" value="1"/>
</dbReference>
<dbReference type="InterPro" id="IPR017441">
    <property type="entry name" value="Protein_kinase_ATP_BS"/>
</dbReference>
<dbReference type="InterPro" id="IPR008271">
    <property type="entry name" value="Ser/Thr_kinase_AS"/>
</dbReference>
<dbReference type="InterPro" id="IPR011009">
    <property type="entry name" value="Kinase-like_dom_sf"/>
</dbReference>
<evidence type="ECO:0000256" key="1">
    <source>
        <dbReference type="ARBA" id="ARBA00012513"/>
    </source>
</evidence>
<protein>
    <recommendedName>
        <fullName evidence="1">non-specific serine/threonine protein kinase</fullName>
        <ecNumber evidence="1">2.7.11.1</ecNumber>
    </recommendedName>
</protein>
<dbReference type="EC" id="2.7.11.1" evidence="1"/>
<evidence type="ECO:0000259" key="12">
    <source>
        <dbReference type="PROSITE" id="PS50011"/>
    </source>
</evidence>
<evidence type="ECO:0000313" key="14">
    <source>
        <dbReference type="Proteomes" id="UP000593567"/>
    </source>
</evidence>
<dbReference type="Proteomes" id="UP000593567">
    <property type="component" value="Unassembled WGS sequence"/>
</dbReference>
<comment type="catalytic activity">
    <reaction evidence="7">
        <text>L-threonyl-[protein] + ATP = O-phospho-L-threonyl-[protein] + ADP + H(+)</text>
        <dbReference type="Rhea" id="RHEA:46608"/>
        <dbReference type="Rhea" id="RHEA-COMP:11060"/>
        <dbReference type="Rhea" id="RHEA-COMP:11605"/>
        <dbReference type="ChEBI" id="CHEBI:15378"/>
        <dbReference type="ChEBI" id="CHEBI:30013"/>
        <dbReference type="ChEBI" id="CHEBI:30616"/>
        <dbReference type="ChEBI" id="CHEBI:61977"/>
        <dbReference type="ChEBI" id="CHEBI:456216"/>
        <dbReference type="EC" id="2.7.11.1"/>
    </reaction>
</comment>
<dbReference type="SMART" id="SM00220">
    <property type="entry name" value="S_TKc"/>
    <property type="match status" value="1"/>
</dbReference>
<dbReference type="InterPro" id="IPR051681">
    <property type="entry name" value="Ser/Thr_Kinases-Pseudokinases"/>
</dbReference>
<evidence type="ECO:0000256" key="6">
    <source>
        <dbReference type="ARBA" id="ARBA00022840"/>
    </source>
</evidence>
<dbReference type="SUPFAM" id="SSF56112">
    <property type="entry name" value="Protein kinase-like (PK-like)"/>
    <property type="match status" value="1"/>
</dbReference>
<keyword evidence="4 9" id="KW-0547">Nucleotide-binding</keyword>
<feature type="compositionally biased region" description="Polar residues" evidence="11">
    <location>
        <begin position="11"/>
        <end position="21"/>
    </location>
</feature>
<evidence type="ECO:0000256" key="3">
    <source>
        <dbReference type="ARBA" id="ARBA00022679"/>
    </source>
</evidence>
<organism evidence="13 14">
    <name type="scientific">Bugula neritina</name>
    <name type="common">Brown bryozoan</name>
    <name type="synonym">Sertularia neritina</name>
    <dbReference type="NCBI Taxonomy" id="10212"/>
    <lineage>
        <taxon>Eukaryota</taxon>
        <taxon>Metazoa</taxon>
        <taxon>Spiralia</taxon>
        <taxon>Lophotrochozoa</taxon>
        <taxon>Bryozoa</taxon>
        <taxon>Gymnolaemata</taxon>
        <taxon>Cheilostomatida</taxon>
        <taxon>Flustrina</taxon>
        <taxon>Buguloidea</taxon>
        <taxon>Bugulidae</taxon>
        <taxon>Bugula</taxon>
    </lineage>
</organism>
<dbReference type="PANTHER" id="PTHR44329:SF285">
    <property type="entry name" value="V-MOS MOLONEY MURINE SARCOMA VIRAL ONCO HOMOLOG"/>
    <property type="match status" value="1"/>
</dbReference>
<dbReference type="PANTHER" id="PTHR44329">
    <property type="entry name" value="SERINE/THREONINE-PROTEIN KINASE TNNI3K-RELATED"/>
    <property type="match status" value="1"/>
</dbReference>
<dbReference type="GO" id="GO:0005524">
    <property type="term" value="F:ATP binding"/>
    <property type="evidence" value="ECO:0007669"/>
    <property type="project" value="UniProtKB-UniRule"/>
</dbReference>
<feature type="binding site" evidence="9">
    <location>
        <position position="106"/>
    </location>
    <ligand>
        <name>ATP</name>
        <dbReference type="ChEBI" id="CHEBI:30616"/>
    </ligand>
</feature>
<keyword evidence="2 10" id="KW-0723">Serine/threonine-protein kinase</keyword>
<comment type="similarity">
    <text evidence="10">Belongs to the protein kinase superfamily.</text>
</comment>
<keyword evidence="5" id="KW-0418">Kinase</keyword>